<dbReference type="GO" id="GO:0043565">
    <property type="term" value="F:sequence-specific DNA binding"/>
    <property type="evidence" value="ECO:0007669"/>
    <property type="project" value="InterPro"/>
</dbReference>
<dbReference type="GO" id="GO:0005524">
    <property type="term" value="F:ATP binding"/>
    <property type="evidence" value="ECO:0007669"/>
    <property type="project" value="UniProtKB-KW"/>
</dbReference>
<dbReference type="InterPro" id="IPR002078">
    <property type="entry name" value="Sigma_54_int"/>
</dbReference>
<dbReference type="FunFam" id="3.40.50.300:FF:000006">
    <property type="entry name" value="DNA-binding transcriptional regulator NtrC"/>
    <property type="match status" value="1"/>
</dbReference>
<evidence type="ECO:0000259" key="5">
    <source>
        <dbReference type="PROSITE" id="PS50045"/>
    </source>
</evidence>
<dbReference type="PROSITE" id="PS00675">
    <property type="entry name" value="SIGMA54_INTERACT_1"/>
    <property type="match status" value="1"/>
</dbReference>
<dbReference type="RefSeq" id="WP_150093845.1">
    <property type="nucleotide sequence ID" value="NZ_VWXX01000022.1"/>
</dbReference>
<dbReference type="Proteomes" id="UP000322981">
    <property type="component" value="Unassembled WGS sequence"/>
</dbReference>
<dbReference type="InterPro" id="IPR025662">
    <property type="entry name" value="Sigma_54_int_dom_ATP-bd_1"/>
</dbReference>
<keyword evidence="4" id="KW-0804">Transcription</keyword>
<evidence type="ECO:0000256" key="4">
    <source>
        <dbReference type="ARBA" id="ARBA00023163"/>
    </source>
</evidence>
<dbReference type="InterPro" id="IPR025944">
    <property type="entry name" value="Sigma_54_int_dom_CS"/>
</dbReference>
<dbReference type="Gene3D" id="1.10.8.60">
    <property type="match status" value="1"/>
</dbReference>
<comment type="caution">
    <text evidence="6">The sequence shown here is derived from an EMBL/GenBank/DDBJ whole genome shotgun (WGS) entry which is preliminary data.</text>
</comment>
<dbReference type="OrthoDB" id="9804019at2"/>
<sequence length="374" mass="40555">MIESSRQGGVRTAEIPFELSAEYIPDIYRTADRGLVRLGAGLAGEAPEFTDIVHQGPAMRAVVARARRVAPRAVPVLIEGESGTGKEMLARAIHRASLRAAQPFVAVNCGAITRDLAESELFGHRKGAFTGAAADRVGYFEAATGGTLFLDEIGELAPDLQVKLLRVLQEGQVTRVGETTPRAVDVRIIAATNRTLAEEVATGGFRTDLFFRLAVALIRLPALRERPGDFTLLVERLLARINHDSDSDPAWQEVRIAPAAVNRLQQHPWPGNIRELANTLTRAALWADEGIITERDAADALLQLPAHANGRDDLLGQPIAAGVDLPELMHKLASHYLREAMTCTGGNKTRAAKLLNLSSYRTLSNWLTKYGVDG</sequence>
<organism evidence="6 7">
    <name type="scientific">Thiohalocapsa marina</name>
    <dbReference type="NCBI Taxonomy" id="424902"/>
    <lineage>
        <taxon>Bacteria</taxon>
        <taxon>Pseudomonadati</taxon>
        <taxon>Pseudomonadota</taxon>
        <taxon>Gammaproteobacteria</taxon>
        <taxon>Chromatiales</taxon>
        <taxon>Chromatiaceae</taxon>
        <taxon>Thiohalocapsa</taxon>
    </lineage>
</organism>
<evidence type="ECO:0000313" key="7">
    <source>
        <dbReference type="Proteomes" id="UP000322981"/>
    </source>
</evidence>
<dbReference type="Pfam" id="PF00158">
    <property type="entry name" value="Sigma54_activat"/>
    <property type="match status" value="1"/>
</dbReference>
<gene>
    <name evidence="6" type="ORF">F2Q65_12995</name>
</gene>
<evidence type="ECO:0000256" key="2">
    <source>
        <dbReference type="ARBA" id="ARBA00022840"/>
    </source>
</evidence>
<dbReference type="PROSITE" id="PS00688">
    <property type="entry name" value="SIGMA54_INTERACT_3"/>
    <property type="match status" value="1"/>
</dbReference>
<dbReference type="AlphaFoldDB" id="A0A5M8FHM1"/>
<dbReference type="SUPFAM" id="SSF52540">
    <property type="entry name" value="P-loop containing nucleoside triphosphate hydrolases"/>
    <property type="match status" value="1"/>
</dbReference>
<dbReference type="InterPro" id="IPR027417">
    <property type="entry name" value="P-loop_NTPase"/>
</dbReference>
<evidence type="ECO:0000256" key="3">
    <source>
        <dbReference type="ARBA" id="ARBA00023015"/>
    </source>
</evidence>
<dbReference type="InterPro" id="IPR002197">
    <property type="entry name" value="HTH_Fis"/>
</dbReference>
<keyword evidence="3" id="KW-0805">Transcription regulation</keyword>
<evidence type="ECO:0000313" key="6">
    <source>
        <dbReference type="EMBL" id="KAA6184227.1"/>
    </source>
</evidence>
<dbReference type="InterPro" id="IPR003593">
    <property type="entry name" value="AAA+_ATPase"/>
</dbReference>
<accession>A0A5M8FHM1</accession>
<keyword evidence="2" id="KW-0067">ATP-binding</keyword>
<dbReference type="EMBL" id="VWXX01000022">
    <property type="protein sequence ID" value="KAA6184227.1"/>
    <property type="molecule type" value="Genomic_DNA"/>
</dbReference>
<dbReference type="PANTHER" id="PTHR32071">
    <property type="entry name" value="TRANSCRIPTIONAL REGULATORY PROTEIN"/>
    <property type="match status" value="1"/>
</dbReference>
<dbReference type="Gene3D" id="3.40.50.300">
    <property type="entry name" value="P-loop containing nucleotide triphosphate hydrolases"/>
    <property type="match status" value="1"/>
</dbReference>
<dbReference type="SUPFAM" id="SSF46689">
    <property type="entry name" value="Homeodomain-like"/>
    <property type="match status" value="1"/>
</dbReference>
<protein>
    <submittedName>
        <fullName evidence="6">Sigma-54-dependent Fis family transcriptional regulator</fullName>
    </submittedName>
</protein>
<dbReference type="Pfam" id="PF25601">
    <property type="entry name" value="AAA_lid_14"/>
    <property type="match status" value="1"/>
</dbReference>
<proteinExistence type="predicted"/>
<name>A0A5M8FHM1_9GAMM</name>
<dbReference type="InterPro" id="IPR009057">
    <property type="entry name" value="Homeodomain-like_sf"/>
</dbReference>
<dbReference type="SMART" id="SM00382">
    <property type="entry name" value="AAA"/>
    <property type="match status" value="1"/>
</dbReference>
<dbReference type="Gene3D" id="1.10.10.60">
    <property type="entry name" value="Homeodomain-like"/>
    <property type="match status" value="1"/>
</dbReference>
<dbReference type="CDD" id="cd00009">
    <property type="entry name" value="AAA"/>
    <property type="match status" value="1"/>
</dbReference>
<feature type="domain" description="Sigma-54 factor interaction" evidence="5">
    <location>
        <begin position="52"/>
        <end position="285"/>
    </location>
</feature>
<keyword evidence="7" id="KW-1185">Reference proteome</keyword>
<reference evidence="6 7" key="1">
    <citation type="submission" date="2019-09" db="EMBL/GenBank/DDBJ databases">
        <title>Whole-genome sequence of the purple sulfur bacterium Thiohalocapsa marina DSM 19078.</title>
        <authorList>
            <person name="Kyndt J.A."/>
            <person name="Meyer T.E."/>
        </authorList>
    </citation>
    <scope>NUCLEOTIDE SEQUENCE [LARGE SCALE GENOMIC DNA]</scope>
    <source>
        <strain evidence="6 7">DSM 19078</strain>
    </source>
</reference>
<dbReference type="GO" id="GO:0006355">
    <property type="term" value="P:regulation of DNA-templated transcription"/>
    <property type="evidence" value="ECO:0007669"/>
    <property type="project" value="InterPro"/>
</dbReference>
<keyword evidence="1" id="KW-0547">Nucleotide-binding</keyword>
<dbReference type="PROSITE" id="PS50045">
    <property type="entry name" value="SIGMA54_INTERACT_4"/>
    <property type="match status" value="1"/>
</dbReference>
<dbReference type="Pfam" id="PF02954">
    <property type="entry name" value="HTH_8"/>
    <property type="match status" value="1"/>
</dbReference>
<evidence type="ECO:0000256" key="1">
    <source>
        <dbReference type="ARBA" id="ARBA00022741"/>
    </source>
</evidence>
<dbReference type="InterPro" id="IPR058031">
    <property type="entry name" value="AAA_lid_NorR"/>
</dbReference>